<proteinExistence type="predicted"/>
<evidence type="ECO:0000259" key="1">
    <source>
        <dbReference type="Pfam" id="PF14368"/>
    </source>
</evidence>
<dbReference type="InterPro" id="IPR036312">
    <property type="entry name" value="Bifun_inhib/LTP/seed_sf"/>
</dbReference>
<evidence type="ECO:0000313" key="3">
    <source>
        <dbReference type="Proteomes" id="UP001064489"/>
    </source>
</evidence>
<dbReference type="PANTHER" id="PTHR33286:SF28">
    <property type="entry name" value="BIFUNCTIONAL INHIBITOR_PLANT LIPID TRANSFER PROTEIN_SEED STORAGE HELICAL DOMAIN-CONTAINING PROTEIN"/>
    <property type="match status" value="1"/>
</dbReference>
<dbReference type="AlphaFoldDB" id="A0AAD5NQI5"/>
<dbReference type="SUPFAM" id="SSF47699">
    <property type="entry name" value="Bifunctional inhibitor/lipid-transfer protein/seed storage 2S albumin"/>
    <property type="match status" value="1"/>
</dbReference>
<dbReference type="Pfam" id="PF14368">
    <property type="entry name" value="LTP_2"/>
    <property type="match status" value="1"/>
</dbReference>
<comment type="caution">
    <text evidence="2">The sequence shown here is derived from an EMBL/GenBank/DDBJ whole genome shotgun (WGS) entry which is preliminary data.</text>
</comment>
<accession>A0AAD5NQI5</accession>
<reference evidence="2" key="2">
    <citation type="submission" date="2023-02" db="EMBL/GenBank/DDBJ databases">
        <authorList>
            <person name="Swenson N.G."/>
            <person name="Wegrzyn J.L."/>
            <person name="Mcevoy S.L."/>
        </authorList>
    </citation>
    <scope>NUCLEOTIDE SEQUENCE</scope>
    <source>
        <strain evidence="2">91603</strain>
        <tissue evidence="2">Leaf</tissue>
    </source>
</reference>
<feature type="domain" description="Bifunctional inhibitor/plant lipid transfer protein/seed storage helical" evidence="1">
    <location>
        <begin position="13"/>
        <end position="85"/>
    </location>
</feature>
<protein>
    <recommendedName>
        <fullName evidence="1">Bifunctional inhibitor/plant lipid transfer protein/seed storage helical domain-containing protein</fullName>
    </recommendedName>
</protein>
<dbReference type="Gene3D" id="1.10.110.10">
    <property type="entry name" value="Plant lipid-transfer and hydrophobic proteins"/>
    <property type="match status" value="1"/>
</dbReference>
<keyword evidence="3" id="KW-1185">Reference proteome</keyword>
<sequence length="182" mass="20256">MNEVVSGAVLSPSQCMEERRLGVNACKTVVFGQAPSAACCERVRVSHFECVCPVVTSKLTSLISVNSVINLLKRCGRRVPRHFKCGTFCDDQTHMVQAGCKKQVTVCGLEILYGPSIIIEDMYMDSRVRPTTTGAYQAGGLLLRRLRAAKEPKQHGAKVGKWKWKWWAWEGVRRDSGILTRA</sequence>
<organism evidence="2 3">
    <name type="scientific">Acer negundo</name>
    <name type="common">Box elder</name>
    <dbReference type="NCBI Taxonomy" id="4023"/>
    <lineage>
        <taxon>Eukaryota</taxon>
        <taxon>Viridiplantae</taxon>
        <taxon>Streptophyta</taxon>
        <taxon>Embryophyta</taxon>
        <taxon>Tracheophyta</taxon>
        <taxon>Spermatophyta</taxon>
        <taxon>Magnoliopsida</taxon>
        <taxon>eudicotyledons</taxon>
        <taxon>Gunneridae</taxon>
        <taxon>Pentapetalae</taxon>
        <taxon>rosids</taxon>
        <taxon>malvids</taxon>
        <taxon>Sapindales</taxon>
        <taxon>Sapindaceae</taxon>
        <taxon>Hippocastanoideae</taxon>
        <taxon>Acereae</taxon>
        <taxon>Acer</taxon>
    </lineage>
</organism>
<dbReference type="EMBL" id="JAJSOW010000103">
    <property type="protein sequence ID" value="KAI9174575.1"/>
    <property type="molecule type" value="Genomic_DNA"/>
</dbReference>
<reference evidence="2" key="1">
    <citation type="journal article" date="2022" name="Plant J.">
        <title>Strategies of tolerance reflected in two North American maple genomes.</title>
        <authorList>
            <person name="McEvoy S.L."/>
            <person name="Sezen U.U."/>
            <person name="Trouern-Trend A."/>
            <person name="McMahon S.M."/>
            <person name="Schaberg P.G."/>
            <person name="Yang J."/>
            <person name="Wegrzyn J.L."/>
            <person name="Swenson N.G."/>
        </authorList>
    </citation>
    <scope>NUCLEOTIDE SEQUENCE</scope>
    <source>
        <strain evidence="2">91603</strain>
    </source>
</reference>
<dbReference type="PANTHER" id="PTHR33286">
    <property type="entry name" value="BIFUNCTIONAL INHIBITOR/LIPID-TRANSFER PROTEIN/SEED STORAGE 2S ALBUMIN SUPERFAMILY PROTEIN"/>
    <property type="match status" value="1"/>
</dbReference>
<name>A0AAD5NQI5_ACENE</name>
<evidence type="ECO:0000313" key="2">
    <source>
        <dbReference type="EMBL" id="KAI9174575.1"/>
    </source>
</evidence>
<dbReference type="InterPro" id="IPR016140">
    <property type="entry name" value="Bifunc_inhib/LTP/seed_store"/>
</dbReference>
<gene>
    <name evidence="2" type="ORF">LWI28_019497</name>
</gene>
<dbReference type="Proteomes" id="UP001064489">
    <property type="component" value="Chromosome 8"/>
</dbReference>